<feature type="non-terminal residue" evidence="1">
    <location>
        <position position="60"/>
    </location>
</feature>
<organism evidence="1 2">
    <name type="scientific">Candidatus Thiodiazotropha taylori</name>
    <dbReference type="NCBI Taxonomy" id="2792791"/>
    <lineage>
        <taxon>Bacteria</taxon>
        <taxon>Pseudomonadati</taxon>
        <taxon>Pseudomonadota</taxon>
        <taxon>Gammaproteobacteria</taxon>
        <taxon>Chromatiales</taxon>
        <taxon>Sedimenticolaceae</taxon>
        <taxon>Candidatus Thiodiazotropha</taxon>
    </lineage>
</organism>
<dbReference type="Proteomes" id="UP000770889">
    <property type="component" value="Unassembled WGS sequence"/>
</dbReference>
<dbReference type="EMBL" id="JAHHGM010000026">
    <property type="protein sequence ID" value="MBT2991089.1"/>
    <property type="molecule type" value="Genomic_DNA"/>
</dbReference>
<evidence type="ECO:0000313" key="1">
    <source>
        <dbReference type="EMBL" id="MBT2991089.1"/>
    </source>
</evidence>
<proteinExistence type="predicted"/>
<reference evidence="1 2" key="1">
    <citation type="submission" date="2021-05" db="EMBL/GenBank/DDBJ databases">
        <title>Genetic and Functional Diversity in Clade A Lucinid endosymbionts from the Bahamas.</title>
        <authorList>
            <person name="Giani N.M."/>
            <person name="Engel A.S."/>
            <person name="Campbell B.J."/>
        </authorList>
    </citation>
    <scope>NUCLEOTIDE SEQUENCE [LARGE SCALE GENOMIC DNA]</scope>
    <source>
        <strain evidence="1">LUC16012Gg_MoonRockCtena</strain>
    </source>
</reference>
<dbReference type="AlphaFoldDB" id="A0A944MEB0"/>
<evidence type="ECO:0000313" key="2">
    <source>
        <dbReference type="Proteomes" id="UP000770889"/>
    </source>
</evidence>
<sequence length="60" mass="6460">MSQVNHTNPFFHPFPTASEAGSDAVHSLDNLSVDYDLFAGNPYLESDSISTTPLFPDGTS</sequence>
<comment type="caution">
    <text evidence="1">The sequence shown here is derived from an EMBL/GenBank/DDBJ whole genome shotgun (WGS) entry which is preliminary data.</text>
</comment>
<name>A0A944MEB0_9GAMM</name>
<protein>
    <submittedName>
        <fullName evidence="1">Uncharacterized protein</fullName>
    </submittedName>
</protein>
<gene>
    <name evidence="1" type="ORF">KME65_19185</name>
</gene>
<accession>A0A944MEB0</accession>